<proteinExistence type="predicted"/>
<dbReference type="AlphaFoldDB" id="A0A226DZJ2"/>
<sequence>MNKAGGGSGGNSCLRDYGRICTICGTSATVVGGIYAIAALLMRYYLSPDSLQYFEMVPTYVPAITVNIKVEFGWVEEIHSKMLVTKSGNFYTLCGLLTLTFSWKRYRNFIMLKFSAYLALCNSVLSSVFTLAVIFVNLKVFNAMNTETCEINASTNTCGCKVEPFSPAFPKEQTIIFENLSSTCTYPVAVLSFCLVLMVPTSMCSVFLSLFMYRLLDELID</sequence>
<dbReference type="Proteomes" id="UP000198287">
    <property type="component" value="Unassembled WGS sequence"/>
</dbReference>
<evidence type="ECO:0000313" key="2">
    <source>
        <dbReference type="EMBL" id="OXA50892.1"/>
    </source>
</evidence>
<evidence type="ECO:0000256" key="1">
    <source>
        <dbReference type="SAM" id="Phobius"/>
    </source>
</evidence>
<feature type="transmembrane region" description="Helical" evidence="1">
    <location>
        <begin position="20"/>
        <end position="46"/>
    </location>
</feature>
<feature type="transmembrane region" description="Helical" evidence="1">
    <location>
        <begin position="88"/>
        <end position="104"/>
    </location>
</feature>
<dbReference type="OrthoDB" id="8194427at2759"/>
<reference evidence="2 3" key="1">
    <citation type="submission" date="2015-12" db="EMBL/GenBank/DDBJ databases">
        <title>The genome of Folsomia candida.</title>
        <authorList>
            <person name="Faddeeva A."/>
            <person name="Derks M.F."/>
            <person name="Anvar Y."/>
            <person name="Smit S."/>
            <person name="Van Straalen N."/>
            <person name="Roelofs D."/>
        </authorList>
    </citation>
    <scope>NUCLEOTIDE SEQUENCE [LARGE SCALE GENOMIC DNA]</scope>
    <source>
        <strain evidence="2 3">VU population</strain>
        <tissue evidence="2">Whole body</tissue>
    </source>
</reference>
<keyword evidence="1" id="KW-1133">Transmembrane helix</keyword>
<feature type="transmembrane region" description="Helical" evidence="1">
    <location>
        <begin position="188"/>
        <end position="213"/>
    </location>
</feature>
<dbReference type="PANTHER" id="PTHR39952:SF1">
    <property type="match status" value="1"/>
</dbReference>
<dbReference type="EMBL" id="LNIX01000008">
    <property type="protein sequence ID" value="OXA50892.1"/>
    <property type="molecule type" value="Genomic_DNA"/>
</dbReference>
<feature type="transmembrane region" description="Helical" evidence="1">
    <location>
        <begin position="116"/>
        <end position="136"/>
    </location>
</feature>
<dbReference type="PANTHER" id="PTHR39952">
    <property type="entry name" value="FI02073P"/>
    <property type="match status" value="1"/>
</dbReference>
<keyword evidence="1" id="KW-0472">Membrane</keyword>
<accession>A0A226DZJ2</accession>
<comment type="caution">
    <text evidence="2">The sequence shown here is derived from an EMBL/GenBank/DDBJ whole genome shotgun (WGS) entry which is preliminary data.</text>
</comment>
<name>A0A226DZJ2_FOLCA</name>
<keyword evidence="3" id="KW-1185">Reference proteome</keyword>
<gene>
    <name evidence="2" type="ORF">Fcan01_14378</name>
</gene>
<keyword evidence="1" id="KW-0812">Transmembrane</keyword>
<organism evidence="2 3">
    <name type="scientific">Folsomia candida</name>
    <name type="common">Springtail</name>
    <dbReference type="NCBI Taxonomy" id="158441"/>
    <lineage>
        <taxon>Eukaryota</taxon>
        <taxon>Metazoa</taxon>
        <taxon>Ecdysozoa</taxon>
        <taxon>Arthropoda</taxon>
        <taxon>Hexapoda</taxon>
        <taxon>Collembola</taxon>
        <taxon>Entomobryomorpha</taxon>
        <taxon>Isotomoidea</taxon>
        <taxon>Isotomidae</taxon>
        <taxon>Proisotominae</taxon>
        <taxon>Folsomia</taxon>
    </lineage>
</organism>
<protein>
    <submittedName>
        <fullName evidence="2">Uncharacterized protein</fullName>
    </submittedName>
</protein>
<evidence type="ECO:0000313" key="3">
    <source>
        <dbReference type="Proteomes" id="UP000198287"/>
    </source>
</evidence>